<organism evidence="4 5">
    <name type="scientific">Candidatus Protochlamydia amoebophila</name>
    <dbReference type="NCBI Taxonomy" id="362787"/>
    <lineage>
        <taxon>Bacteria</taxon>
        <taxon>Pseudomonadati</taxon>
        <taxon>Chlamydiota</taxon>
        <taxon>Chlamydiia</taxon>
        <taxon>Parachlamydiales</taxon>
        <taxon>Parachlamydiaceae</taxon>
        <taxon>Candidatus Protochlamydia</taxon>
    </lineage>
</organism>
<dbReference type="Gene3D" id="3.40.1390.30">
    <property type="entry name" value="NIF3 (NGG1p interacting factor 3)-like"/>
    <property type="match status" value="2"/>
</dbReference>
<dbReference type="PATRIC" id="fig|362787.3.peg.1463"/>
<keyword evidence="2 3" id="KW-0479">Metal-binding</keyword>
<feature type="binding site" evidence="3">
    <location>
        <position position="103"/>
    </location>
    <ligand>
        <name>a divalent metal cation</name>
        <dbReference type="ChEBI" id="CHEBI:60240"/>
        <label>1</label>
    </ligand>
</feature>
<dbReference type="PANTHER" id="PTHR13799">
    <property type="entry name" value="NGG1 INTERACTING FACTOR 3"/>
    <property type="match status" value="1"/>
</dbReference>
<evidence type="ECO:0000313" key="5">
    <source>
        <dbReference type="Proteomes" id="UP000031465"/>
    </source>
</evidence>
<accession>A0A0C1JVV9</accession>
<feature type="binding site" evidence="3">
    <location>
        <position position="224"/>
    </location>
    <ligand>
        <name>a divalent metal cation</name>
        <dbReference type="ChEBI" id="CHEBI:60240"/>
        <label>1</label>
    </ligand>
</feature>
<gene>
    <name evidence="4" type="ORF">DB44_DT00270</name>
</gene>
<reference evidence="4 5" key="1">
    <citation type="journal article" date="2014" name="Mol. Biol. Evol.">
        <title>Massive expansion of Ubiquitination-related gene families within the Chlamydiae.</title>
        <authorList>
            <person name="Domman D."/>
            <person name="Collingro A."/>
            <person name="Lagkouvardos I."/>
            <person name="Gehre L."/>
            <person name="Weinmaier T."/>
            <person name="Rattei T."/>
            <person name="Subtil A."/>
            <person name="Horn M."/>
        </authorList>
    </citation>
    <scope>NUCLEOTIDE SEQUENCE [LARGE SCALE GENOMIC DNA]</scope>
    <source>
        <strain evidence="4 5">EI2</strain>
    </source>
</reference>
<evidence type="ECO:0000256" key="3">
    <source>
        <dbReference type="PIRSR" id="PIRSR602678-1"/>
    </source>
</evidence>
<feature type="binding site" evidence="3">
    <location>
        <position position="220"/>
    </location>
    <ligand>
        <name>a divalent metal cation</name>
        <dbReference type="ChEBI" id="CHEBI:60240"/>
        <label>1</label>
    </ligand>
</feature>
<feature type="binding site" evidence="3">
    <location>
        <position position="65"/>
    </location>
    <ligand>
        <name>a divalent metal cation</name>
        <dbReference type="ChEBI" id="CHEBI:60240"/>
        <label>1</label>
    </ligand>
</feature>
<dbReference type="GO" id="GO:0046872">
    <property type="term" value="F:metal ion binding"/>
    <property type="evidence" value="ECO:0007669"/>
    <property type="project" value="UniProtKB-KW"/>
</dbReference>
<evidence type="ECO:0000256" key="1">
    <source>
        <dbReference type="ARBA" id="ARBA00006964"/>
    </source>
</evidence>
<dbReference type="Proteomes" id="UP000031465">
    <property type="component" value="Unassembled WGS sequence"/>
</dbReference>
<comment type="similarity">
    <text evidence="1">Belongs to the GTP cyclohydrolase I type 2/NIF3 family.</text>
</comment>
<proteinExistence type="inferred from homology"/>
<evidence type="ECO:0000313" key="4">
    <source>
        <dbReference type="EMBL" id="KIC71392.1"/>
    </source>
</evidence>
<dbReference type="AlphaFoldDB" id="A0A0C1JVV9"/>
<dbReference type="InterPro" id="IPR036069">
    <property type="entry name" value="DUF34/NIF3_sf"/>
</dbReference>
<protein>
    <submittedName>
        <fullName evidence="4">UPF0135 protein</fullName>
    </submittedName>
</protein>
<dbReference type="InterPro" id="IPR002678">
    <property type="entry name" value="DUF34/NIF3"/>
</dbReference>
<dbReference type="Pfam" id="PF01784">
    <property type="entry name" value="DUF34_NIF3"/>
    <property type="match status" value="1"/>
</dbReference>
<comment type="caution">
    <text evidence="4">The sequence shown here is derived from an EMBL/GenBank/DDBJ whole genome shotgun (WGS) entry which is preliminary data.</text>
</comment>
<feature type="binding site" evidence="3">
    <location>
        <position position="66"/>
    </location>
    <ligand>
        <name>a divalent metal cation</name>
        <dbReference type="ChEBI" id="CHEBI:60240"/>
        <label>1</label>
    </ligand>
</feature>
<dbReference type="EMBL" id="JSAN01000092">
    <property type="protein sequence ID" value="KIC71392.1"/>
    <property type="molecule type" value="Genomic_DNA"/>
</dbReference>
<dbReference type="SUPFAM" id="SSF102705">
    <property type="entry name" value="NIF3 (NGG1p interacting factor 3)-like"/>
    <property type="match status" value="1"/>
</dbReference>
<evidence type="ECO:0000256" key="2">
    <source>
        <dbReference type="ARBA" id="ARBA00022723"/>
    </source>
</evidence>
<name>A0A0C1JVV9_9BACT</name>
<dbReference type="GO" id="GO:0005737">
    <property type="term" value="C:cytoplasm"/>
    <property type="evidence" value="ECO:0007669"/>
    <property type="project" value="TreeGrafter"/>
</dbReference>
<dbReference type="PANTHER" id="PTHR13799:SF14">
    <property type="entry name" value="GTP CYCLOHYDROLASE 1 TYPE 2 HOMOLOG"/>
    <property type="match status" value="1"/>
</dbReference>
<dbReference type="NCBIfam" id="TIGR00486">
    <property type="entry name" value="YbgI_SA1388"/>
    <property type="match status" value="1"/>
</dbReference>
<sequence>MMIKLRNLKELLSQIFPEEGLIDYCPNGLQVEGKSEIKILATAVSASLNTIQMAIEKNVDALIVHHGIFWQRDSYVIEGTKREKLFTLLKSGVSLFAYHLPLDKHLILGNNWKAAHDLGWEKLEPFAFMNGIPIGVKGKIKPTKREIVKANLERYYQHSANCALGGPELIQTLALVSGGAHKSILDAGRDQVDAFITGSFDEPTWHQAFEEKINFYALGHSATERVGPQALAKYLEEQLKTPCLFLDAFNPF</sequence>